<dbReference type="Proteomes" id="UP000241647">
    <property type="component" value="Unassembled WGS sequence"/>
</dbReference>
<dbReference type="AlphaFoldDB" id="A0A2T2YT08"/>
<evidence type="ECO:0000256" key="1">
    <source>
        <dbReference type="ARBA" id="ARBA00006432"/>
    </source>
</evidence>
<dbReference type="Gene3D" id="3.30.300.30">
    <property type="match status" value="1"/>
</dbReference>
<feature type="domain" description="AMP-dependent synthetase/ligase" evidence="2">
    <location>
        <begin position="28"/>
        <end position="395"/>
    </location>
</feature>
<dbReference type="InterPro" id="IPR020845">
    <property type="entry name" value="AMP-binding_CS"/>
</dbReference>
<dbReference type="EMBL" id="PYHS01000021">
    <property type="protein sequence ID" value="PSR58662.1"/>
    <property type="molecule type" value="Genomic_DNA"/>
</dbReference>
<keyword evidence="3" id="KW-0436">Ligase</keyword>
<evidence type="ECO:0000259" key="2">
    <source>
        <dbReference type="Pfam" id="PF00501"/>
    </source>
</evidence>
<dbReference type="PANTHER" id="PTHR22754">
    <property type="entry name" value="DISCO-INTERACTING PROTEIN 2 DIP2 -RELATED"/>
    <property type="match status" value="1"/>
</dbReference>
<protein>
    <submittedName>
        <fullName evidence="3">Long-chain fatty acid--CoA ligase</fullName>
    </submittedName>
</protein>
<gene>
    <name evidence="3" type="ORF">C8259_29395</name>
</gene>
<organism evidence="3 4">
    <name type="scientific">Nocardia nova</name>
    <dbReference type="NCBI Taxonomy" id="37330"/>
    <lineage>
        <taxon>Bacteria</taxon>
        <taxon>Bacillati</taxon>
        <taxon>Actinomycetota</taxon>
        <taxon>Actinomycetes</taxon>
        <taxon>Mycobacteriales</taxon>
        <taxon>Nocardiaceae</taxon>
        <taxon>Nocardia</taxon>
    </lineage>
</organism>
<dbReference type="InterPro" id="IPR000873">
    <property type="entry name" value="AMP-dep_synth/lig_dom"/>
</dbReference>
<evidence type="ECO:0000313" key="4">
    <source>
        <dbReference type="Proteomes" id="UP000241647"/>
    </source>
</evidence>
<evidence type="ECO:0000313" key="3">
    <source>
        <dbReference type="EMBL" id="PSR58662.1"/>
    </source>
</evidence>
<name>A0A2T2YT08_9NOCA</name>
<dbReference type="InterPro" id="IPR042099">
    <property type="entry name" value="ANL_N_sf"/>
</dbReference>
<dbReference type="GO" id="GO:0006633">
    <property type="term" value="P:fatty acid biosynthetic process"/>
    <property type="evidence" value="ECO:0007669"/>
    <property type="project" value="TreeGrafter"/>
</dbReference>
<dbReference type="RefSeq" id="WP_063025351.1">
    <property type="nucleotide sequence ID" value="NZ_PYHS01000021.1"/>
</dbReference>
<dbReference type="SUPFAM" id="SSF56801">
    <property type="entry name" value="Acetyl-CoA synthetase-like"/>
    <property type="match status" value="1"/>
</dbReference>
<dbReference type="InterPro" id="IPR045851">
    <property type="entry name" value="AMP-bd_C_sf"/>
</dbReference>
<dbReference type="Pfam" id="PF00501">
    <property type="entry name" value="AMP-binding"/>
    <property type="match status" value="1"/>
</dbReference>
<dbReference type="PROSITE" id="PS00455">
    <property type="entry name" value="AMP_BINDING"/>
    <property type="match status" value="1"/>
</dbReference>
<comment type="similarity">
    <text evidence="1">Belongs to the ATP-dependent AMP-binding enzyme family.</text>
</comment>
<accession>A0A2T2YT08</accession>
<comment type="caution">
    <text evidence="3">The sequence shown here is derived from an EMBL/GenBank/DDBJ whole genome shotgun (WGS) entry which is preliminary data.</text>
</comment>
<dbReference type="GO" id="GO:0005886">
    <property type="term" value="C:plasma membrane"/>
    <property type="evidence" value="ECO:0007669"/>
    <property type="project" value="TreeGrafter"/>
</dbReference>
<proteinExistence type="inferred from homology"/>
<dbReference type="GO" id="GO:0016874">
    <property type="term" value="F:ligase activity"/>
    <property type="evidence" value="ECO:0007669"/>
    <property type="project" value="UniProtKB-KW"/>
</dbReference>
<reference evidence="3 4" key="1">
    <citation type="submission" date="2018-02" db="EMBL/GenBank/DDBJ databases">
        <title>8 Nocardia nova and 1 Nocardia cyriacigeorgica strain used for evolution to TMP-SMX.</title>
        <authorList>
            <person name="Mehta H."/>
            <person name="Weng J."/>
            <person name="Shamoo Y."/>
        </authorList>
    </citation>
    <scope>NUCLEOTIDE SEQUENCE [LARGE SCALE GENOMIC DNA]</scope>
    <source>
        <strain evidence="3 4">ATCC 33727</strain>
    </source>
</reference>
<dbReference type="NCBIfam" id="NF005850">
    <property type="entry name" value="PRK07768.1"/>
    <property type="match status" value="1"/>
</dbReference>
<dbReference type="GO" id="GO:0070566">
    <property type="term" value="F:adenylyltransferase activity"/>
    <property type="evidence" value="ECO:0007669"/>
    <property type="project" value="TreeGrafter"/>
</dbReference>
<sequence length="545" mass="58089">MSRFTDRLYETAALSDRGMVTGEPGHPLRRTWNQLHHLAQRMAGALAPHAGAGAKVAVLSADPAEVAPVVQAIWMRAAAATILQQPTPRLDLAHWQTETGRVLQMIEANVLVIGASFDVAALPRDLSATVVRVDDLASGPQIAPLIPEENAVALLQLSSGSTGDPKAVVITHRNLHANISAIIERSGFGSSTEEVAISWLPLSHDMGMIALLAMPMMCGAELISITPAAFLNNPLLWAELISRYRGTYTGAPNFAYSLLGNRLERTPDEHSLDLSSIRYAINGAEPVDCEAMTRFTEQAARFGWPATALAPCYGLAEAVVAVSGTEPGRGLCADRIDPQMLRSNQLAVCSSDGQQYAVLGSPLIGLKVRVVDPNTGASLDARRVGEFEIRGESITGTLLTAQGLVPAQDADGWLRTGDIGYLTPAGELVICGRRKDVIIISGRNLYPTDIERAAERVDGVRLGNVVAVSVAAATPAESFAVLAESVHHGDEAQLTRMRREISMEVFKAVGVPPRTVVIAAPGSLPKTTSGKLRRAHARALFVLEQ</sequence>
<dbReference type="Gene3D" id="3.40.50.12780">
    <property type="entry name" value="N-terminal domain of ligase-like"/>
    <property type="match status" value="1"/>
</dbReference>
<dbReference type="PANTHER" id="PTHR22754:SF32">
    <property type="entry name" value="DISCO-INTERACTING PROTEIN 2"/>
    <property type="match status" value="1"/>
</dbReference>